<feature type="coiled-coil region" evidence="1">
    <location>
        <begin position="392"/>
        <end position="423"/>
    </location>
</feature>
<dbReference type="KEGG" id="soy:115879052"/>
<feature type="coiled-coil region" evidence="1">
    <location>
        <begin position="120"/>
        <end position="158"/>
    </location>
</feature>
<protein>
    <submittedName>
        <fullName evidence="3">Interaptin-like</fullName>
    </submittedName>
</protein>
<keyword evidence="1" id="KW-0175">Coiled coil</keyword>
<dbReference type="OrthoDB" id="2020852at2759"/>
<name>A0A6J2XKA7_SITOR</name>
<feature type="coiled-coil region" evidence="1">
    <location>
        <begin position="41"/>
        <end position="82"/>
    </location>
</feature>
<evidence type="ECO:0000256" key="1">
    <source>
        <dbReference type="SAM" id="Coils"/>
    </source>
</evidence>
<gene>
    <name evidence="3" type="primary">LOC115879052</name>
</gene>
<evidence type="ECO:0000313" key="2">
    <source>
        <dbReference type="Proteomes" id="UP000504635"/>
    </source>
</evidence>
<organism evidence="2 3">
    <name type="scientific">Sitophilus oryzae</name>
    <name type="common">Rice weevil</name>
    <name type="synonym">Curculio oryzae</name>
    <dbReference type="NCBI Taxonomy" id="7048"/>
    <lineage>
        <taxon>Eukaryota</taxon>
        <taxon>Metazoa</taxon>
        <taxon>Ecdysozoa</taxon>
        <taxon>Arthropoda</taxon>
        <taxon>Hexapoda</taxon>
        <taxon>Insecta</taxon>
        <taxon>Pterygota</taxon>
        <taxon>Neoptera</taxon>
        <taxon>Endopterygota</taxon>
        <taxon>Coleoptera</taxon>
        <taxon>Polyphaga</taxon>
        <taxon>Cucujiformia</taxon>
        <taxon>Curculionidae</taxon>
        <taxon>Dryophthorinae</taxon>
        <taxon>Sitophilus</taxon>
    </lineage>
</organism>
<reference evidence="3" key="1">
    <citation type="submission" date="2025-08" db="UniProtKB">
        <authorList>
            <consortium name="RefSeq"/>
        </authorList>
    </citation>
    <scope>IDENTIFICATION</scope>
    <source>
        <tissue evidence="3">Gonads</tissue>
    </source>
</reference>
<dbReference type="GeneID" id="115879052"/>
<accession>A0A6J2XKA7</accession>
<keyword evidence="2" id="KW-1185">Reference proteome</keyword>
<dbReference type="InParanoid" id="A0A6J2XKA7"/>
<dbReference type="AlphaFoldDB" id="A0A6J2XKA7"/>
<dbReference type="RefSeq" id="XP_030751546.1">
    <property type="nucleotide sequence ID" value="XM_030895686.1"/>
</dbReference>
<sequence>MSNPTYTLSMLSATEYKQLQEECQAKLLEYNSAIIYKNDLIQQLSESLDQSVTERKELLNQVESFKEEIAQLQSKLHETAIMVKEHQCAAPRSDKIDETDNVTAPVNLEDSSSNCDDDIIIKLKNEISNLNEKIQLDKDNYEKEISRLRELLENVKCGSTELTELKVELENKHTKEVEELRTYFEKKCVELEKNYSEEIFSQQSRKMSDSSSDVELSNDFLLSKQPGPGGDHSRVIKSKEDIEKLKENLTGFLNKLSKHSLEELSDKDVSKIELEVKNELNLLLRIGEKLEIKAIENKYLEEISNLKFQLEESRKDHGNMSIGSVIQEVGSSGDFEINEVIESYERRLQEQVNLAKIDLVNELVEQIQRLVSNAADEEEWPSELLQLRDRFVEKYELEIRILKEEHQKEIASLKEEHLKLLNGAIERARRRSLKDEDTISKSDTALLKERYFW</sequence>
<proteinExistence type="predicted"/>
<evidence type="ECO:0000313" key="3">
    <source>
        <dbReference type="RefSeq" id="XP_030751546.1"/>
    </source>
</evidence>
<dbReference type="Proteomes" id="UP000504635">
    <property type="component" value="Unplaced"/>
</dbReference>